<evidence type="ECO:0000313" key="2">
    <source>
        <dbReference type="Proteomes" id="UP001472677"/>
    </source>
</evidence>
<name>A0ABR2BNK3_9ROSI</name>
<dbReference type="EMBL" id="JBBPBM010000097">
    <property type="protein sequence ID" value="KAK8508725.1"/>
    <property type="molecule type" value="Genomic_DNA"/>
</dbReference>
<evidence type="ECO:0000313" key="1">
    <source>
        <dbReference type="EMBL" id="KAK8508725.1"/>
    </source>
</evidence>
<sequence length="123" mass="14371">MTSTRRLRQNDYGVPQDLIEDILRKLPVKFLVRFKYVSEQWLWLITDPRFINFHLSNQWKKGPGFVTASSSRSLICYVGSRSYIFLGSMVVNRDTHTIPHSDIWLVSVPKDNDYEMLNSCDGI</sequence>
<proteinExistence type="predicted"/>
<reference evidence="1 2" key="1">
    <citation type="journal article" date="2024" name="G3 (Bethesda)">
        <title>Genome assembly of Hibiscus sabdariffa L. provides insights into metabolisms of medicinal natural products.</title>
        <authorList>
            <person name="Kim T."/>
        </authorList>
    </citation>
    <scope>NUCLEOTIDE SEQUENCE [LARGE SCALE GENOMIC DNA]</scope>
    <source>
        <strain evidence="1">TK-2024</strain>
        <tissue evidence="1">Old leaves</tissue>
    </source>
</reference>
<dbReference type="InterPro" id="IPR036047">
    <property type="entry name" value="F-box-like_dom_sf"/>
</dbReference>
<comment type="caution">
    <text evidence="1">The sequence shown here is derived from an EMBL/GenBank/DDBJ whole genome shotgun (WGS) entry which is preliminary data.</text>
</comment>
<dbReference type="PANTHER" id="PTHR31672:SF13">
    <property type="entry name" value="F-BOX PROTEIN CPR30-LIKE"/>
    <property type="match status" value="1"/>
</dbReference>
<dbReference type="SUPFAM" id="SSF81383">
    <property type="entry name" value="F-box domain"/>
    <property type="match status" value="1"/>
</dbReference>
<dbReference type="PANTHER" id="PTHR31672">
    <property type="entry name" value="BNACNNG10540D PROTEIN"/>
    <property type="match status" value="1"/>
</dbReference>
<dbReference type="Pfam" id="PF00646">
    <property type="entry name" value="F-box"/>
    <property type="match status" value="1"/>
</dbReference>
<protein>
    <submittedName>
        <fullName evidence="1">Uncharacterized protein</fullName>
    </submittedName>
</protein>
<dbReference type="Proteomes" id="UP001472677">
    <property type="component" value="Unassembled WGS sequence"/>
</dbReference>
<gene>
    <name evidence="1" type="ORF">V6N12_034831</name>
</gene>
<dbReference type="InterPro" id="IPR001810">
    <property type="entry name" value="F-box_dom"/>
</dbReference>
<organism evidence="1 2">
    <name type="scientific">Hibiscus sabdariffa</name>
    <name type="common">roselle</name>
    <dbReference type="NCBI Taxonomy" id="183260"/>
    <lineage>
        <taxon>Eukaryota</taxon>
        <taxon>Viridiplantae</taxon>
        <taxon>Streptophyta</taxon>
        <taxon>Embryophyta</taxon>
        <taxon>Tracheophyta</taxon>
        <taxon>Spermatophyta</taxon>
        <taxon>Magnoliopsida</taxon>
        <taxon>eudicotyledons</taxon>
        <taxon>Gunneridae</taxon>
        <taxon>Pentapetalae</taxon>
        <taxon>rosids</taxon>
        <taxon>malvids</taxon>
        <taxon>Malvales</taxon>
        <taxon>Malvaceae</taxon>
        <taxon>Malvoideae</taxon>
        <taxon>Hibiscus</taxon>
    </lineage>
</organism>
<dbReference type="InterPro" id="IPR050796">
    <property type="entry name" value="SCF_F-box_component"/>
</dbReference>
<accession>A0ABR2BNK3</accession>
<keyword evidence="2" id="KW-1185">Reference proteome</keyword>